<proteinExistence type="predicted"/>
<gene>
    <name evidence="1" type="ORF">MRATA1EN22A_LOCUS3788</name>
</gene>
<reference evidence="1" key="1">
    <citation type="submission" date="2023-05" db="EMBL/GenBank/DDBJ databases">
        <authorList>
            <consortium name="ELIXIR-Norway"/>
        </authorList>
    </citation>
    <scope>NUCLEOTIDE SEQUENCE</scope>
</reference>
<dbReference type="Proteomes" id="UP001162501">
    <property type="component" value="Chromosome 11"/>
</dbReference>
<organism evidence="1 2">
    <name type="scientific">Rangifer tarandus platyrhynchus</name>
    <name type="common">Svalbard reindeer</name>
    <dbReference type="NCBI Taxonomy" id="3082113"/>
    <lineage>
        <taxon>Eukaryota</taxon>
        <taxon>Metazoa</taxon>
        <taxon>Chordata</taxon>
        <taxon>Craniata</taxon>
        <taxon>Vertebrata</taxon>
        <taxon>Euteleostomi</taxon>
        <taxon>Mammalia</taxon>
        <taxon>Eutheria</taxon>
        <taxon>Laurasiatheria</taxon>
        <taxon>Artiodactyla</taxon>
        <taxon>Ruminantia</taxon>
        <taxon>Pecora</taxon>
        <taxon>Cervidae</taxon>
        <taxon>Odocoileinae</taxon>
        <taxon>Rangifer</taxon>
    </lineage>
</organism>
<dbReference type="EMBL" id="OX596095">
    <property type="protein sequence ID" value="CAM9527065.1"/>
    <property type="molecule type" value="Genomic_DNA"/>
</dbReference>
<evidence type="ECO:0000313" key="1">
    <source>
        <dbReference type="EMBL" id="CAM9527065.1"/>
    </source>
</evidence>
<evidence type="ECO:0000313" key="2">
    <source>
        <dbReference type="Proteomes" id="UP001162501"/>
    </source>
</evidence>
<reference evidence="1" key="2">
    <citation type="submission" date="2025-03" db="EMBL/GenBank/DDBJ databases">
        <authorList>
            <consortium name="ELIXIR-Norway"/>
            <consortium name="Elixir Norway"/>
        </authorList>
    </citation>
    <scope>NUCLEOTIDE SEQUENCE</scope>
</reference>
<sequence>MTVSDRACLAPQEARITVTLRARCKAPGGPLMMPTWREVAEVGPEQVRVHPTQDSQLRENGVVCNDSVVSAGVTRLRPRRWRSPLSPPAGPRSVRASGELMGDGTLTSTEAGGPPAPRPCGRAPGLACVRRVPSPPGSVSVVPADVFKMMRAYF</sequence>
<accession>A0AC59YAL1</accession>
<protein>
    <submittedName>
        <fullName evidence="1">Uncharacterized protein</fullName>
    </submittedName>
</protein>
<name>A0AC59YAL1_RANTA</name>